<dbReference type="SUPFAM" id="SSF48452">
    <property type="entry name" value="TPR-like"/>
    <property type="match status" value="2"/>
</dbReference>
<dbReference type="InterPro" id="IPR016032">
    <property type="entry name" value="Sig_transdc_resp-reg_C-effctor"/>
</dbReference>
<gene>
    <name evidence="2" type="ordered locus">Swol_0173</name>
</gene>
<dbReference type="SMART" id="SM01043">
    <property type="entry name" value="BTAD"/>
    <property type="match status" value="1"/>
</dbReference>
<protein>
    <submittedName>
        <fullName evidence="2">ATP-dependent transcriptional regulator-like protein</fullName>
    </submittedName>
</protein>
<dbReference type="InterPro" id="IPR027417">
    <property type="entry name" value="P-loop_NTPase"/>
</dbReference>
<dbReference type="GO" id="GO:0003677">
    <property type="term" value="F:DNA binding"/>
    <property type="evidence" value="ECO:0007669"/>
    <property type="project" value="InterPro"/>
</dbReference>
<dbReference type="InterPro" id="IPR036388">
    <property type="entry name" value="WH-like_DNA-bd_sf"/>
</dbReference>
<keyword evidence="3" id="KW-1185">Reference proteome</keyword>
<dbReference type="InterPro" id="IPR059106">
    <property type="entry name" value="WHD_MalT"/>
</dbReference>
<name>Q0B0H9_SYNWW</name>
<dbReference type="Pfam" id="PF25873">
    <property type="entry name" value="WHD_MalT"/>
    <property type="match status" value="1"/>
</dbReference>
<proteinExistence type="predicted"/>
<dbReference type="HOGENOM" id="CLU_006325_0_0_9"/>
<dbReference type="Proteomes" id="UP000001968">
    <property type="component" value="Chromosome"/>
</dbReference>
<dbReference type="EMBL" id="CP000448">
    <property type="protein sequence ID" value="ABI67525.1"/>
    <property type="molecule type" value="Genomic_DNA"/>
</dbReference>
<dbReference type="eggNOG" id="COG2909">
    <property type="taxonomic scope" value="Bacteria"/>
</dbReference>
<dbReference type="SUPFAM" id="SSF52540">
    <property type="entry name" value="P-loop containing nucleoside triphosphate hydrolases"/>
    <property type="match status" value="1"/>
</dbReference>
<dbReference type="InterPro" id="IPR011990">
    <property type="entry name" value="TPR-like_helical_dom_sf"/>
</dbReference>
<dbReference type="InterPro" id="IPR005158">
    <property type="entry name" value="BTAD"/>
</dbReference>
<dbReference type="KEGG" id="swo:Swol_0173"/>
<dbReference type="SMART" id="SM00028">
    <property type="entry name" value="TPR"/>
    <property type="match status" value="3"/>
</dbReference>
<dbReference type="Gene3D" id="1.10.10.10">
    <property type="entry name" value="Winged helix-like DNA-binding domain superfamily/Winged helix DNA-binding domain"/>
    <property type="match status" value="1"/>
</dbReference>
<dbReference type="RefSeq" id="WP_011639635.1">
    <property type="nucleotide sequence ID" value="NC_008346.1"/>
</dbReference>
<feature type="domain" description="Bacterial transcriptional activator" evidence="1">
    <location>
        <begin position="965"/>
        <end position="1111"/>
    </location>
</feature>
<dbReference type="InterPro" id="IPR051677">
    <property type="entry name" value="AfsR-DnrI-RedD_regulator"/>
</dbReference>
<accession>Q0B0H9</accession>
<evidence type="ECO:0000313" key="2">
    <source>
        <dbReference type="EMBL" id="ABI67525.1"/>
    </source>
</evidence>
<evidence type="ECO:0000259" key="1">
    <source>
        <dbReference type="SMART" id="SM01043"/>
    </source>
</evidence>
<dbReference type="SUPFAM" id="SSF46894">
    <property type="entry name" value="C-terminal effector domain of the bipartite response regulators"/>
    <property type="match status" value="1"/>
</dbReference>
<dbReference type="GO" id="GO:0006355">
    <property type="term" value="P:regulation of DNA-templated transcription"/>
    <property type="evidence" value="ECO:0007669"/>
    <property type="project" value="InterPro"/>
</dbReference>
<organism evidence="2 3">
    <name type="scientific">Syntrophomonas wolfei subsp. wolfei (strain DSM 2245B / Goettingen)</name>
    <dbReference type="NCBI Taxonomy" id="335541"/>
    <lineage>
        <taxon>Bacteria</taxon>
        <taxon>Bacillati</taxon>
        <taxon>Bacillota</taxon>
        <taxon>Clostridia</taxon>
        <taxon>Eubacteriales</taxon>
        <taxon>Syntrophomonadaceae</taxon>
        <taxon>Syntrophomonas</taxon>
    </lineage>
</organism>
<reference evidence="3" key="1">
    <citation type="journal article" date="2010" name="Environ. Microbiol.">
        <title>The genome of Syntrophomonas wolfei: new insights into syntrophic metabolism and biohydrogen production.</title>
        <authorList>
            <person name="Sieber J.R."/>
            <person name="Sims D.R."/>
            <person name="Han C."/>
            <person name="Kim E."/>
            <person name="Lykidis A."/>
            <person name="Lapidus A.L."/>
            <person name="McDonnald E."/>
            <person name="Rohlin L."/>
            <person name="Culley D.E."/>
            <person name="Gunsalus R."/>
            <person name="McInerney M.J."/>
        </authorList>
    </citation>
    <scope>NUCLEOTIDE SEQUENCE [LARGE SCALE GENOMIC DNA]</scope>
    <source>
        <strain evidence="3">DSM 2245B / Goettingen</strain>
    </source>
</reference>
<evidence type="ECO:0000313" key="3">
    <source>
        <dbReference type="Proteomes" id="UP000001968"/>
    </source>
</evidence>
<dbReference type="STRING" id="335541.Swol_0173"/>
<sequence>MQRELIHNSIVQGLLNRKDMHMAMVSLVNSQLTPPHIKNSIKRDRLQELGLSILSHRVTTITAPAGYGKSVWVASLLQEEEWPPTAWLSLERYNGDPSFFLYHLIHAFKKINPEYGSQSLRTLNSLRNLKQDYFIAASAIIQELPQDQEMVLVLDDYHLIDQNQLLPKIMEYLIRRLPLRTHIIVISRTPPKLNLHQELLKGELLEISSQALLFTPEEIRELLSLEGLVLSTEDCTYIHHCTEGWAAGVRLLGLSLKQFGGNWRNNLSSLTGKHTALYIYLSHELFNYLTRELQDFLLDTAILPYLEPILCQEVLGDTRSEEKIHELHLMGLLSQVESNTTIWRFHHLIREFLLERALNIRSPEYIVSLRRRAAFHLEKNGHIDQALEQLAACADWSKAADLILAYAEPYFLENGCHNALYSWIKTLPVDYLNSHHQLLYYKGICLRDNHPQKAQEILSRAAARARDKGDVKGEIRSLMAILAVHIFGNDSTRSEAVAGRIPVIASSLKDSWAQGFALVAALGKAVSEDDLKQGLYLSRLVAKTPLEPEWQFYYLLLSGVVHYRLGNLDTARQLAEKALALPLVQKSDRWLGVAYVLLSGIYCAKGEIRPAIEISRQLIQLGHKYNIPHQIAYGHRRLAQVYLLQGKLVEARYESELCSELWLEANNGAMARHADLETIFFRIITGENAKNSFQEKQDFIKIILNKQSGYGSKDYSLSIAGVIAREAGQMEQARQWLEESAASSEKKGAKQLLAGTLLNLASLYLLLGDESNADHKLHKALGLAQANKIDTFWDWHPETVYKMCHRALLKSIYPQWALHILQRWFSERICEEANLFLVNNDENTHNAITTLVQNYAQFKGVPIIHANFMGGFQVFVNGVIIPATHWKTKKAENLFKYLILDRRPQSKEKILSLIWPKTDDPASDANLRMALTHIRQALNLSPNSNDSIVLRRGMIYLNPEIKVFTDYELFVSLSKKILYPIGRDTNSLEQLHLMENAARLYQGELLPDNIYEDWTSSQRHKLHDLYIQIQLKRIEAYIQSAQPSRALEIYQSCLAIDPMDERIVKISMELLISNGQRHKALQLYKDFAQGLAQEYGLEPSAEIKSLYERIF</sequence>
<dbReference type="eggNOG" id="COG3629">
    <property type="taxonomic scope" value="Bacteria"/>
</dbReference>
<dbReference type="InterPro" id="IPR019734">
    <property type="entry name" value="TPR_rpt"/>
</dbReference>
<dbReference type="AlphaFoldDB" id="Q0B0H9"/>
<dbReference type="Gene3D" id="1.25.40.10">
    <property type="entry name" value="Tetratricopeptide repeat domain"/>
    <property type="match status" value="3"/>
</dbReference>
<dbReference type="Pfam" id="PF03704">
    <property type="entry name" value="BTAD"/>
    <property type="match status" value="1"/>
</dbReference>
<dbReference type="PANTHER" id="PTHR35807">
    <property type="entry name" value="TRANSCRIPTIONAL REGULATOR REDD-RELATED"/>
    <property type="match status" value="1"/>
</dbReference>